<evidence type="ECO:0000256" key="2">
    <source>
        <dbReference type="ARBA" id="ARBA00022692"/>
    </source>
</evidence>
<keyword evidence="8" id="KW-1185">Reference proteome</keyword>
<dbReference type="GO" id="GO:0016020">
    <property type="term" value="C:membrane"/>
    <property type="evidence" value="ECO:0007669"/>
    <property type="project" value="UniProtKB-SubCell"/>
</dbReference>
<keyword evidence="2 6" id="KW-0812">Transmembrane</keyword>
<dbReference type="Pfam" id="PF05101">
    <property type="entry name" value="VirB3"/>
    <property type="match status" value="1"/>
</dbReference>
<keyword evidence="3 6" id="KW-1133">Transmembrane helix</keyword>
<name>A0A6S7AS98_9BURK</name>
<dbReference type="InterPro" id="IPR007792">
    <property type="entry name" value="T4SS_VirB3/TrbD/AvhB"/>
</dbReference>
<organism evidence="7 8">
    <name type="scientific">Achromobacter kerstersii</name>
    <dbReference type="NCBI Taxonomy" id="1353890"/>
    <lineage>
        <taxon>Bacteria</taxon>
        <taxon>Pseudomonadati</taxon>
        <taxon>Pseudomonadota</taxon>
        <taxon>Betaproteobacteria</taxon>
        <taxon>Burkholderiales</taxon>
        <taxon>Alcaligenaceae</taxon>
        <taxon>Achromobacter</taxon>
    </lineage>
</organism>
<evidence type="ECO:0000256" key="3">
    <source>
        <dbReference type="ARBA" id="ARBA00022989"/>
    </source>
</evidence>
<evidence type="ECO:0000313" key="7">
    <source>
        <dbReference type="EMBL" id="CAB3744862.1"/>
    </source>
</evidence>
<evidence type="ECO:0000256" key="5">
    <source>
        <dbReference type="SAM" id="MobiDB-lite"/>
    </source>
</evidence>
<gene>
    <name evidence="7" type="ORF">LMG3441_06246</name>
</gene>
<keyword evidence="4 6" id="KW-0472">Membrane</keyword>
<evidence type="ECO:0008006" key="9">
    <source>
        <dbReference type="Google" id="ProtNLM"/>
    </source>
</evidence>
<comment type="subcellular location">
    <subcellularLocation>
        <location evidence="1">Membrane</location>
    </subcellularLocation>
</comment>
<evidence type="ECO:0000256" key="4">
    <source>
        <dbReference type="ARBA" id="ARBA00023136"/>
    </source>
</evidence>
<evidence type="ECO:0000256" key="1">
    <source>
        <dbReference type="ARBA" id="ARBA00004370"/>
    </source>
</evidence>
<evidence type="ECO:0000313" key="8">
    <source>
        <dbReference type="Proteomes" id="UP000494269"/>
    </source>
</evidence>
<dbReference type="EMBL" id="CADIJQ010000024">
    <property type="protein sequence ID" value="CAB3744862.1"/>
    <property type="molecule type" value="Genomic_DNA"/>
</dbReference>
<dbReference type="Proteomes" id="UP000494269">
    <property type="component" value="Unassembled WGS sequence"/>
</dbReference>
<evidence type="ECO:0000256" key="6">
    <source>
        <dbReference type="SAM" id="Phobius"/>
    </source>
</evidence>
<proteinExistence type="predicted"/>
<feature type="transmembrane region" description="Helical" evidence="6">
    <location>
        <begin position="45"/>
        <end position="65"/>
    </location>
</feature>
<feature type="region of interest" description="Disordered" evidence="5">
    <location>
        <begin position="1"/>
        <end position="25"/>
    </location>
</feature>
<reference evidence="7 8" key="1">
    <citation type="submission" date="2020-04" db="EMBL/GenBank/DDBJ databases">
        <authorList>
            <person name="De Canck E."/>
        </authorList>
    </citation>
    <scope>NUCLEOTIDE SEQUENCE [LARGE SCALE GENOMIC DNA]</scope>
    <source>
        <strain evidence="7 8">LMG 3441</strain>
    </source>
</reference>
<sequence>MSKSAASKPESPEAQPASSVPPNQYPLFKGATRAATVKGGVPARALAALVIVTLLVASFTLWGWLLGPILYPVVAVLSRHDDRAFWIWELWAKTKLFAPNKRFWGAVSLSPTQYSKRRPWSRLLGAKNR</sequence>
<protein>
    <recommendedName>
        <fullName evidence="9">Type IV secretion system protein virB3</fullName>
    </recommendedName>
</protein>
<dbReference type="AlphaFoldDB" id="A0A6S7AS98"/>
<accession>A0A6S7AS98</accession>